<reference evidence="2" key="1">
    <citation type="journal article" date="2020" name="Fungal Divers.">
        <title>Resolving the Mortierellaceae phylogeny through synthesis of multi-gene phylogenetics and phylogenomics.</title>
        <authorList>
            <person name="Vandepol N."/>
            <person name="Liber J."/>
            <person name="Desiro A."/>
            <person name="Na H."/>
            <person name="Kennedy M."/>
            <person name="Barry K."/>
            <person name="Grigoriev I.V."/>
            <person name="Miller A.N."/>
            <person name="O'Donnell K."/>
            <person name="Stajich J.E."/>
            <person name="Bonito G."/>
        </authorList>
    </citation>
    <scope>NUCLEOTIDE SEQUENCE</scope>
    <source>
        <strain evidence="2">MES-2147</strain>
    </source>
</reference>
<accession>A0A9P6IHP9</accession>
<evidence type="ECO:0000313" key="2">
    <source>
        <dbReference type="EMBL" id="KAF9920488.1"/>
    </source>
</evidence>
<name>A0A9P6IHP9_9FUNG</name>
<dbReference type="Pfam" id="PF25794">
    <property type="entry name" value="SACS"/>
    <property type="match status" value="1"/>
</dbReference>
<dbReference type="EMBL" id="JAAAHW010011243">
    <property type="protein sequence ID" value="KAF9920488.1"/>
    <property type="molecule type" value="Genomic_DNA"/>
</dbReference>
<dbReference type="InterPro" id="IPR036890">
    <property type="entry name" value="HATPase_C_sf"/>
</dbReference>
<comment type="caution">
    <text evidence="2">The sequence shown here is derived from an EMBL/GenBank/DDBJ whole genome shotgun (WGS) entry which is preliminary data.</text>
</comment>
<gene>
    <name evidence="2" type="ORF">BGZ65_011210</name>
</gene>
<feature type="domain" description="Sacsin/Nov" evidence="1">
    <location>
        <begin position="97"/>
        <end position="331"/>
    </location>
</feature>
<proteinExistence type="predicted"/>
<dbReference type="InterPro" id="IPR058210">
    <property type="entry name" value="SACS/Nov_dom"/>
</dbReference>
<feature type="non-terminal residue" evidence="2">
    <location>
        <position position="1"/>
    </location>
</feature>
<dbReference type="OrthoDB" id="1262810at2759"/>
<evidence type="ECO:0000259" key="1">
    <source>
        <dbReference type="Pfam" id="PF25794"/>
    </source>
</evidence>
<dbReference type="NCBIfam" id="NF047352">
    <property type="entry name" value="P_loop_sacsin"/>
    <property type="match status" value="1"/>
</dbReference>
<protein>
    <recommendedName>
        <fullName evidence="1">Sacsin/Nov domain-containing protein</fullName>
    </recommendedName>
</protein>
<dbReference type="AlphaFoldDB" id="A0A9P6IHP9"/>
<dbReference type="PANTHER" id="PTHR46919">
    <property type="entry name" value="ZINC FINGER, C3HC4 TYPE (RING FINGER) FAMILY PROTEIN"/>
    <property type="match status" value="1"/>
</dbReference>
<evidence type="ECO:0000313" key="3">
    <source>
        <dbReference type="Proteomes" id="UP000749646"/>
    </source>
</evidence>
<dbReference type="PANTHER" id="PTHR46919:SF2">
    <property type="entry name" value="SACSIN"/>
    <property type="match status" value="1"/>
</dbReference>
<keyword evidence="3" id="KW-1185">Reference proteome</keyword>
<dbReference type="SUPFAM" id="SSF55874">
    <property type="entry name" value="ATPase domain of HSP90 chaperone/DNA topoisomerase II/histidine kinase"/>
    <property type="match status" value="1"/>
</dbReference>
<organism evidence="2 3">
    <name type="scientific">Modicella reniformis</name>
    <dbReference type="NCBI Taxonomy" id="1440133"/>
    <lineage>
        <taxon>Eukaryota</taxon>
        <taxon>Fungi</taxon>
        <taxon>Fungi incertae sedis</taxon>
        <taxon>Mucoromycota</taxon>
        <taxon>Mortierellomycotina</taxon>
        <taxon>Mortierellomycetes</taxon>
        <taxon>Mortierellales</taxon>
        <taxon>Mortierellaceae</taxon>
        <taxon>Modicella</taxon>
    </lineage>
</organism>
<sequence>MSVSETDSDFVVKILQGMTDEDVNFQWTADLLIPTADNLLCKITDVVYDDVKARDGNAPSYRITSSKISKPMAEKLQISMLSTRCWNDIKESWSQEEGILNRILNILNDYHPSSIFSEFLQNAADAGATKCCFMLDQTNYDVPKPKLLCSKMKVWQGPALVIYNNAKFTEDDFMALSKLGVGNKRDDSSKIGRHGLGFNSVYHFTDVPSVVSGEYIGFFDPRHQYLPKNRTSQGLVAQGGQRCNFVKLNNEVLSDQLAPYKGIFDCDMESHFKGTIFRIPLRTLDTQQHNSQGKIGQIWTLAQMQDMLRLWIEDAKVGMLFLKDIKTIELRDNVRDSVSFRWTATKTVGTGRHHLDKALNEQPQQQQQDNPSAFTRIVEIRVTASNTRNMDAQGWLVYTEQDFLQDTTQEIKDLAQKNRWNADRGIAIPLNFNYKA</sequence>
<dbReference type="Proteomes" id="UP000749646">
    <property type="component" value="Unassembled WGS sequence"/>
</dbReference>